<evidence type="ECO:0000256" key="1">
    <source>
        <dbReference type="ARBA" id="ARBA00004141"/>
    </source>
</evidence>
<dbReference type="PRINTS" id="PR00260">
    <property type="entry name" value="CHEMTRNSDUCR"/>
</dbReference>
<dbReference type="SMART" id="SM00304">
    <property type="entry name" value="HAMP"/>
    <property type="match status" value="1"/>
</dbReference>
<accession>A0A1M7T2N7</accession>
<dbReference type="PROSITE" id="PS50111">
    <property type="entry name" value="CHEMOTAXIS_TRANSDUC_2"/>
    <property type="match status" value="1"/>
</dbReference>
<comment type="subcellular location">
    <subcellularLocation>
        <location evidence="1">Membrane</location>
        <topology evidence="1">Multi-pass membrane protein</topology>
    </subcellularLocation>
</comment>
<evidence type="ECO:0000313" key="12">
    <source>
        <dbReference type="Proteomes" id="UP000184010"/>
    </source>
</evidence>
<evidence type="ECO:0000256" key="4">
    <source>
        <dbReference type="ARBA" id="ARBA00023136"/>
    </source>
</evidence>
<evidence type="ECO:0000256" key="3">
    <source>
        <dbReference type="ARBA" id="ARBA00022989"/>
    </source>
</evidence>
<dbReference type="InterPro" id="IPR003660">
    <property type="entry name" value="HAMP_dom"/>
</dbReference>
<evidence type="ECO:0000259" key="9">
    <source>
        <dbReference type="PROSITE" id="PS50111"/>
    </source>
</evidence>
<evidence type="ECO:0000256" key="5">
    <source>
        <dbReference type="ARBA" id="ARBA00023224"/>
    </source>
</evidence>
<dbReference type="GO" id="GO:0004888">
    <property type="term" value="F:transmembrane signaling receptor activity"/>
    <property type="evidence" value="ECO:0007669"/>
    <property type="project" value="InterPro"/>
</dbReference>
<evidence type="ECO:0000256" key="6">
    <source>
        <dbReference type="ARBA" id="ARBA00029447"/>
    </source>
</evidence>
<dbReference type="GO" id="GO:0007165">
    <property type="term" value="P:signal transduction"/>
    <property type="evidence" value="ECO:0007669"/>
    <property type="project" value="UniProtKB-KW"/>
</dbReference>
<dbReference type="STRING" id="1121395.SAMN02745215_01465"/>
<protein>
    <submittedName>
        <fullName evidence="11">Methyl-accepting chemotaxis protein</fullName>
    </submittedName>
</protein>
<dbReference type="InterPro" id="IPR004089">
    <property type="entry name" value="MCPsignal_dom"/>
</dbReference>
<dbReference type="PROSITE" id="PS50885">
    <property type="entry name" value="HAMP"/>
    <property type="match status" value="1"/>
</dbReference>
<keyword evidence="4 8" id="KW-0472">Membrane</keyword>
<dbReference type="InterPro" id="IPR004090">
    <property type="entry name" value="Chemotax_Me-accpt_rcpt"/>
</dbReference>
<evidence type="ECO:0000259" key="10">
    <source>
        <dbReference type="PROSITE" id="PS50885"/>
    </source>
</evidence>
<dbReference type="SMART" id="SM00283">
    <property type="entry name" value="MA"/>
    <property type="match status" value="1"/>
</dbReference>
<organism evidence="11 12">
    <name type="scientific">Desulfitobacterium chlororespirans DSM 11544</name>
    <dbReference type="NCBI Taxonomy" id="1121395"/>
    <lineage>
        <taxon>Bacteria</taxon>
        <taxon>Bacillati</taxon>
        <taxon>Bacillota</taxon>
        <taxon>Clostridia</taxon>
        <taxon>Eubacteriales</taxon>
        <taxon>Desulfitobacteriaceae</taxon>
        <taxon>Desulfitobacterium</taxon>
    </lineage>
</organism>
<keyword evidence="5 7" id="KW-0807">Transducer</keyword>
<comment type="similarity">
    <text evidence="6">Belongs to the methyl-accepting chemotaxis (MCP) protein family.</text>
</comment>
<dbReference type="Gene3D" id="1.10.287.950">
    <property type="entry name" value="Methyl-accepting chemotaxis protein"/>
    <property type="match status" value="1"/>
</dbReference>
<name>A0A1M7T2N7_9FIRM</name>
<evidence type="ECO:0000313" key="11">
    <source>
        <dbReference type="EMBL" id="SHN64934.1"/>
    </source>
</evidence>
<sequence length="553" mass="60551">MKISLRLKLGVIFSLFLLLNIAAFGVMQLFLAEQKPDAVNINLAGKQRMLSQKMAKESMLIIYSEDTEEIRNTLMDTAALFDRTLRGFLSGDQELGLDPTVKEEIIIELNKGKDLWKPFYQQIEVVAGNAGRQEKLEAFSYIRENNLNLLQQMNKVTLQYEQDSKLKQQKLVYTQLVLVFLNLVLVAMAWLLTDKRIVAPIAFLARQNRSLADGDLTVEVSGIGEGDEVGILYSSCSVMIERLRTLVGAVQHDSHRIAQSSHQLNQSADTTCTGTERVVLTSQEVTANIESEISQIDAIQNIIADLTIQVGGAFQDAQGLNQAAWEARDKAVGGYEILQDVLTKMAFVGARMNEAALKIRELGEDSEQITEIVSTISSIAEQTNLLALNAAIEAARAGDKGRGFAVVADEVRKLAESASNATVEIKTIIVKNQKNTQEVIAAIEAGNNQFVIAHKTINTAGESFTKLLTTSEEVDARANKVTQTIQKVIEGNELVVSNVQDIQQVVWGLGEAIKQVAAASEETLASMSHIRLSAQGLSELADDLAEKAGEFNT</sequence>
<reference evidence="12" key="1">
    <citation type="submission" date="2016-12" db="EMBL/GenBank/DDBJ databases">
        <authorList>
            <person name="Varghese N."/>
            <person name="Submissions S."/>
        </authorList>
    </citation>
    <scope>NUCLEOTIDE SEQUENCE [LARGE SCALE GENOMIC DNA]</scope>
    <source>
        <strain evidence="12">DSM 11544</strain>
    </source>
</reference>
<dbReference type="Pfam" id="PF00015">
    <property type="entry name" value="MCPsignal"/>
    <property type="match status" value="1"/>
</dbReference>
<evidence type="ECO:0000256" key="8">
    <source>
        <dbReference type="SAM" id="Phobius"/>
    </source>
</evidence>
<dbReference type="Proteomes" id="UP000184010">
    <property type="component" value="Unassembled WGS sequence"/>
</dbReference>
<dbReference type="SUPFAM" id="SSF58104">
    <property type="entry name" value="Methyl-accepting chemotaxis protein (MCP) signaling domain"/>
    <property type="match status" value="1"/>
</dbReference>
<dbReference type="GO" id="GO:0006935">
    <property type="term" value="P:chemotaxis"/>
    <property type="evidence" value="ECO:0007669"/>
    <property type="project" value="InterPro"/>
</dbReference>
<dbReference type="AlphaFoldDB" id="A0A1M7T2N7"/>
<evidence type="ECO:0000256" key="7">
    <source>
        <dbReference type="PROSITE-ProRule" id="PRU00284"/>
    </source>
</evidence>
<dbReference type="EMBL" id="FRDN01000005">
    <property type="protein sequence ID" value="SHN64934.1"/>
    <property type="molecule type" value="Genomic_DNA"/>
</dbReference>
<feature type="transmembrane region" description="Helical" evidence="8">
    <location>
        <begin position="171"/>
        <end position="192"/>
    </location>
</feature>
<proteinExistence type="inferred from homology"/>
<dbReference type="InterPro" id="IPR029095">
    <property type="entry name" value="NarX-like_N"/>
</dbReference>
<keyword evidence="2 8" id="KW-0812">Transmembrane</keyword>
<dbReference type="GO" id="GO:0016020">
    <property type="term" value="C:membrane"/>
    <property type="evidence" value="ECO:0007669"/>
    <property type="project" value="UniProtKB-SubCell"/>
</dbReference>
<feature type="transmembrane region" description="Helical" evidence="8">
    <location>
        <begin position="12"/>
        <end position="32"/>
    </location>
</feature>
<feature type="domain" description="Methyl-accepting transducer" evidence="9">
    <location>
        <begin position="267"/>
        <end position="503"/>
    </location>
</feature>
<dbReference type="Pfam" id="PF13675">
    <property type="entry name" value="PilJ"/>
    <property type="match status" value="1"/>
</dbReference>
<dbReference type="PANTHER" id="PTHR32089:SF112">
    <property type="entry name" value="LYSOZYME-LIKE PROTEIN-RELATED"/>
    <property type="match status" value="1"/>
</dbReference>
<evidence type="ECO:0000256" key="2">
    <source>
        <dbReference type="ARBA" id="ARBA00022692"/>
    </source>
</evidence>
<dbReference type="RefSeq" id="WP_072771983.1">
    <property type="nucleotide sequence ID" value="NZ_FRDN01000005.1"/>
</dbReference>
<keyword evidence="12" id="KW-1185">Reference proteome</keyword>
<feature type="domain" description="HAMP" evidence="10">
    <location>
        <begin position="195"/>
        <end position="248"/>
    </location>
</feature>
<dbReference type="PANTHER" id="PTHR32089">
    <property type="entry name" value="METHYL-ACCEPTING CHEMOTAXIS PROTEIN MCPB"/>
    <property type="match status" value="1"/>
</dbReference>
<gene>
    <name evidence="11" type="ORF">SAMN02745215_01465</name>
</gene>
<keyword evidence="3 8" id="KW-1133">Transmembrane helix</keyword>